<dbReference type="RefSeq" id="WP_073326506.1">
    <property type="nucleotide sequence ID" value="NZ_FQYO01000001.1"/>
</dbReference>
<gene>
    <name evidence="2" type="ORF">SAMN05444417_0339</name>
</gene>
<dbReference type="STRING" id="1447782.SAMN05444417_0339"/>
<dbReference type="Proteomes" id="UP000184292">
    <property type="component" value="Unassembled WGS sequence"/>
</dbReference>
<name>A0A1M6ABH6_9RHOB</name>
<dbReference type="EMBL" id="FQYO01000001">
    <property type="protein sequence ID" value="SHI33728.1"/>
    <property type="molecule type" value="Genomic_DNA"/>
</dbReference>
<accession>A0A1M6ABH6</accession>
<proteinExistence type="predicted"/>
<keyword evidence="1" id="KW-0732">Signal</keyword>
<evidence type="ECO:0008006" key="4">
    <source>
        <dbReference type="Google" id="ProtNLM"/>
    </source>
</evidence>
<feature type="chain" id="PRO_5012906520" description="CVNH domain-containing protein" evidence="1">
    <location>
        <begin position="23"/>
        <end position="137"/>
    </location>
</feature>
<sequence>MTRRRLPCLAALLALAAPPAMADGFGFRTPSGNIYCNGSVDGGDLSCTIVSRDTGSAPAGIACPAGNELHVDMLQTGAVRAGCGGPSGRPSAYTDVAEYGATAAFGRISCVSQRTGFECRNADGRGFLLSRAAQRIW</sequence>
<dbReference type="InterPro" id="IPR046576">
    <property type="entry name" value="DUF6636"/>
</dbReference>
<reference evidence="2 3" key="1">
    <citation type="submission" date="2016-11" db="EMBL/GenBank/DDBJ databases">
        <authorList>
            <person name="Jaros S."/>
            <person name="Januszkiewicz K."/>
            <person name="Wedrychowicz H."/>
        </authorList>
    </citation>
    <scope>NUCLEOTIDE SEQUENCE [LARGE SCALE GENOMIC DNA]</scope>
    <source>
        <strain evidence="2 3">DSM 100565</strain>
    </source>
</reference>
<keyword evidence="3" id="KW-1185">Reference proteome</keyword>
<feature type="signal peptide" evidence="1">
    <location>
        <begin position="1"/>
        <end position="22"/>
    </location>
</feature>
<organism evidence="2 3">
    <name type="scientific">Wenxinia saemankumensis</name>
    <dbReference type="NCBI Taxonomy" id="1447782"/>
    <lineage>
        <taxon>Bacteria</taxon>
        <taxon>Pseudomonadati</taxon>
        <taxon>Pseudomonadota</taxon>
        <taxon>Alphaproteobacteria</taxon>
        <taxon>Rhodobacterales</taxon>
        <taxon>Roseobacteraceae</taxon>
        <taxon>Wenxinia</taxon>
    </lineage>
</organism>
<evidence type="ECO:0000256" key="1">
    <source>
        <dbReference type="SAM" id="SignalP"/>
    </source>
</evidence>
<protein>
    <recommendedName>
        <fullName evidence="4">CVNH domain-containing protein</fullName>
    </recommendedName>
</protein>
<evidence type="ECO:0000313" key="2">
    <source>
        <dbReference type="EMBL" id="SHI33728.1"/>
    </source>
</evidence>
<evidence type="ECO:0000313" key="3">
    <source>
        <dbReference type="Proteomes" id="UP000184292"/>
    </source>
</evidence>
<dbReference type="AlphaFoldDB" id="A0A1M6ABH6"/>
<dbReference type="Pfam" id="PF20341">
    <property type="entry name" value="DUF6636"/>
    <property type="match status" value="1"/>
</dbReference>